<protein>
    <submittedName>
        <fullName evidence="9">Cellulose binding domain-containing protein</fullName>
    </submittedName>
</protein>
<dbReference type="PANTHER" id="PTHR42976:SF1">
    <property type="entry name" value="GH18 DOMAIN-CONTAINING PROTEIN-RELATED"/>
    <property type="match status" value="1"/>
</dbReference>
<evidence type="ECO:0000256" key="1">
    <source>
        <dbReference type="ARBA" id="ARBA00023277"/>
    </source>
</evidence>
<feature type="domain" description="Fibronectin type-III" evidence="6">
    <location>
        <begin position="146"/>
        <end position="231"/>
    </location>
</feature>
<dbReference type="PROSITE" id="PS51910">
    <property type="entry name" value="GH18_2"/>
    <property type="match status" value="1"/>
</dbReference>
<dbReference type="InterPro" id="IPR003961">
    <property type="entry name" value="FN3_dom"/>
</dbReference>
<evidence type="ECO:0000313" key="10">
    <source>
        <dbReference type="Proteomes" id="UP001059617"/>
    </source>
</evidence>
<feature type="region of interest" description="Disordered" evidence="4">
    <location>
        <begin position="214"/>
        <end position="235"/>
    </location>
</feature>
<organism evidence="9 10">
    <name type="scientific">Dactylosporangium fulvum</name>
    <dbReference type="NCBI Taxonomy" id="53359"/>
    <lineage>
        <taxon>Bacteria</taxon>
        <taxon>Bacillati</taxon>
        <taxon>Actinomycetota</taxon>
        <taxon>Actinomycetes</taxon>
        <taxon>Micromonosporales</taxon>
        <taxon>Micromonosporaceae</taxon>
        <taxon>Dactylosporangium</taxon>
    </lineage>
</organism>
<evidence type="ECO:0000256" key="5">
    <source>
        <dbReference type="SAM" id="SignalP"/>
    </source>
</evidence>
<gene>
    <name evidence="9" type="ORF">Dfulv_40625</name>
</gene>
<dbReference type="PANTHER" id="PTHR42976">
    <property type="entry name" value="BIFUNCTIONAL CHITINASE/LYSOZYME-RELATED"/>
    <property type="match status" value="1"/>
</dbReference>
<evidence type="ECO:0000313" key="9">
    <source>
        <dbReference type="EMBL" id="UWP81367.1"/>
    </source>
</evidence>
<evidence type="ECO:0000259" key="6">
    <source>
        <dbReference type="PROSITE" id="PS50853"/>
    </source>
</evidence>
<keyword evidence="5" id="KW-0732">Signal</keyword>
<sequence>MALRLRLVLAAATVLAAAGGIAVITTPAQAAGSLTATLTYDADWGSGYQAKYTVTNGTAATVTSWKVEFDLPGGSALGSYWDALMSQSGTHVTANNRTYNGTLAPGASTTFGFLVSGSGKPANCKINGAACTGGGGGGTDTQAPTAPGNLRVTGTTSSSVSLAWNASTDNVGVTAYDIYRGATLAATVTGTSGTVAGLSASTAYTFTVKARDAAGNTSPASNQVSATTTAGGGGGGGSTIPVAPYVDMGAWPTPSLTDMATAGNLKSFTLAFVNSAGCKASWFNAYDPRAAWAKDQIDAIRARGGDVKISFGGASGIELAQACSTPAAVAAEYQAVVDAYALQYIDLDIEGAAVADPTSVNRRSQALALLQAARPSLKISLTLPVLPEGLTADGLNVVRSARDAGVNLDLVNVMAMDYQRSSGDYGNFAVQAAQSTFAQLKSLYPAKTDAQVWRMVGVTPMLGKNDDGGTYDQNDARQLVSFAQTNHLGMLSFWEASRDRNACNGALYMCTNIPQQPYEFSRIFAGYTG</sequence>
<dbReference type="InterPro" id="IPR008965">
    <property type="entry name" value="CBM2/CBM3_carb-bd_dom_sf"/>
</dbReference>
<dbReference type="PROSITE" id="PS51173">
    <property type="entry name" value="CBM2"/>
    <property type="match status" value="1"/>
</dbReference>
<evidence type="ECO:0000259" key="7">
    <source>
        <dbReference type="PROSITE" id="PS51173"/>
    </source>
</evidence>
<dbReference type="CDD" id="cd06543">
    <property type="entry name" value="GH18_PF-ChiA-like"/>
    <property type="match status" value="1"/>
</dbReference>
<name>A0ABY5VUC1_9ACTN</name>
<dbReference type="SUPFAM" id="SSF49265">
    <property type="entry name" value="Fibronectin type III"/>
    <property type="match status" value="1"/>
</dbReference>
<evidence type="ECO:0000256" key="4">
    <source>
        <dbReference type="SAM" id="MobiDB-lite"/>
    </source>
</evidence>
<dbReference type="InterPro" id="IPR012291">
    <property type="entry name" value="CBM2_carb-bd_dom_sf"/>
</dbReference>
<evidence type="ECO:0000256" key="2">
    <source>
        <dbReference type="ARBA" id="ARBA00023295"/>
    </source>
</evidence>
<evidence type="ECO:0000256" key="3">
    <source>
        <dbReference type="ARBA" id="ARBA00023326"/>
    </source>
</evidence>
<dbReference type="EMBL" id="CP073720">
    <property type="protein sequence ID" value="UWP81367.1"/>
    <property type="molecule type" value="Genomic_DNA"/>
</dbReference>
<dbReference type="SUPFAM" id="SSF49384">
    <property type="entry name" value="Carbohydrate-binding domain"/>
    <property type="match status" value="1"/>
</dbReference>
<dbReference type="InterPro" id="IPR013783">
    <property type="entry name" value="Ig-like_fold"/>
</dbReference>
<dbReference type="Gene3D" id="3.20.20.80">
    <property type="entry name" value="Glycosidases"/>
    <property type="match status" value="1"/>
</dbReference>
<dbReference type="Gene3D" id="2.60.40.290">
    <property type="match status" value="1"/>
</dbReference>
<dbReference type="Pfam" id="PF00041">
    <property type="entry name" value="fn3"/>
    <property type="match status" value="1"/>
</dbReference>
<keyword evidence="1" id="KW-0119">Carbohydrate metabolism</keyword>
<dbReference type="InterPro" id="IPR001223">
    <property type="entry name" value="Glyco_hydro18_cat"/>
</dbReference>
<dbReference type="InterPro" id="IPR036116">
    <property type="entry name" value="FN3_sf"/>
</dbReference>
<feature type="compositionally biased region" description="Polar residues" evidence="4">
    <location>
        <begin position="215"/>
        <end position="224"/>
    </location>
</feature>
<dbReference type="SMART" id="SM00637">
    <property type="entry name" value="CBD_II"/>
    <property type="match status" value="1"/>
</dbReference>
<dbReference type="SMART" id="SM00060">
    <property type="entry name" value="FN3"/>
    <property type="match status" value="1"/>
</dbReference>
<dbReference type="InterPro" id="IPR017853">
    <property type="entry name" value="GH"/>
</dbReference>
<dbReference type="SUPFAM" id="SSF51445">
    <property type="entry name" value="(Trans)glycosidases"/>
    <property type="match status" value="1"/>
</dbReference>
<keyword evidence="3" id="KW-0624">Polysaccharide degradation</keyword>
<dbReference type="Gene3D" id="2.60.40.10">
    <property type="entry name" value="Immunoglobulins"/>
    <property type="match status" value="1"/>
</dbReference>
<feature type="domain" description="CBM2" evidence="7">
    <location>
        <begin position="27"/>
        <end position="134"/>
    </location>
</feature>
<keyword evidence="2" id="KW-0378">Hydrolase</keyword>
<reference evidence="9" key="2">
    <citation type="submission" date="2022-09" db="EMBL/GenBank/DDBJ databases">
        <title>Biosynthetic gene clusters of Dactylosporangioum fulvum.</title>
        <authorList>
            <person name="Caradec T."/>
        </authorList>
    </citation>
    <scope>NUCLEOTIDE SEQUENCE</scope>
    <source>
        <strain evidence="9">NRRL B-16292</strain>
    </source>
</reference>
<proteinExistence type="predicted"/>
<feature type="chain" id="PRO_5045386328" evidence="5">
    <location>
        <begin position="31"/>
        <end position="529"/>
    </location>
</feature>
<dbReference type="InterPro" id="IPR001919">
    <property type="entry name" value="CBD2"/>
</dbReference>
<dbReference type="Proteomes" id="UP001059617">
    <property type="component" value="Chromosome"/>
</dbReference>
<dbReference type="Pfam" id="PF00553">
    <property type="entry name" value="CBM_2"/>
    <property type="match status" value="1"/>
</dbReference>
<reference evidence="9" key="1">
    <citation type="submission" date="2021-04" db="EMBL/GenBank/DDBJ databases">
        <authorList>
            <person name="Hartkoorn R.C."/>
            <person name="Beaudoing E."/>
            <person name="Hot D."/>
        </authorList>
    </citation>
    <scope>NUCLEOTIDE SEQUENCE</scope>
    <source>
        <strain evidence="9">NRRL B-16292</strain>
    </source>
</reference>
<dbReference type="RefSeq" id="WP_259859131.1">
    <property type="nucleotide sequence ID" value="NZ_BAAAST010000002.1"/>
</dbReference>
<feature type="signal peptide" evidence="5">
    <location>
        <begin position="1"/>
        <end position="30"/>
    </location>
</feature>
<accession>A0ABY5VUC1</accession>
<dbReference type="CDD" id="cd00063">
    <property type="entry name" value="FN3"/>
    <property type="match status" value="1"/>
</dbReference>
<keyword evidence="10" id="KW-1185">Reference proteome</keyword>
<dbReference type="InterPro" id="IPR052750">
    <property type="entry name" value="GH18_Chitinase"/>
</dbReference>
<dbReference type="PROSITE" id="PS50853">
    <property type="entry name" value="FN3"/>
    <property type="match status" value="1"/>
</dbReference>
<evidence type="ECO:0000259" key="8">
    <source>
        <dbReference type="PROSITE" id="PS51910"/>
    </source>
</evidence>
<feature type="domain" description="GH18" evidence="8">
    <location>
        <begin position="245"/>
        <end position="529"/>
    </location>
</feature>
<keyword evidence="2" id="KW-0326">Glycosidase</keyword>